<proteinExistence type="predicted"/>
<gene>
    <name evidence="1" type="ORF">GA0116959_101258</name>
</gene>
<dbReference type="EMBL" id="FMBK01000001">
    <property type="protein sequence ID" value="SCC70914.1"/>
    <property type="molecule type" value="Genomic_DNA"/>
</dbReference>
<dbReference type="OrthoDB" id="6702343at2"/>
<dbReference type="RefSeq" id="WP_092717503.1">
    <property type="nucleotide sequence ID" value="NZ_FMBK01000001.1"/>
</dbReference>
<protein>
    <submittedName>
        <fullName evidence="1">Uncharacterized protein</fullName>
    </submittedName>
</protein>
<dbReference type="Proteomes" id="UP000243661">
    <property type="component" value="Unassembled WGS sequence"/>
</dbReference>
<evidence type="ECO:0000313" key="1">
    <source>
        <dbReference type="EMBL" id="SCC70914.1"/>
    </source>
</evidence>
<reference evidence="1 2" key="1">
    <citation type="submission" date="2016-08" db="EMBL/GenBank/DDBJ databases">
        <authorList>
            <person name="Seilhamer J.J."/>
        </authorList>
    </citation>
    <scope>NUCLEOTIDE SEQUENCE [LARGE SCALE GENOMIC DNA]</scope>
    <source>
        <strain evidence="1 2">ANC 4874</strain>
    </source>
</reference>
<sequence>MKNIDLFIVLSLCLPFVGCVTANSIKPSDVKAYKTPNDLIAAKSLNGKDGNGKEYLFEVSVPDALIPYVYMSNLCATQDGRFFQVSKSLFRYLRGTHIPALHNQRLISATGTFTCASKAPWNVSIEPVLSRIGGMGQPLNFVTLKTAVISDNEVHSNVTVYQSKKNIEENNKKLAIEKHKLEQQRLKNDYERNLVINAPKSKDIGQTICKNAELSEFTGTIVLGQVTYRQVDGLVIASFEGFSNDYVNLKINMKGWLNNFNQISSGPNVLYKQTPLESGRLIWDSKQGWYKCDY</sequence>
<evidence type="ECO:0000313" key="2">
    <source>
        <dbReference type="Proteomes" id="UP000243661"/>
    </source>
</evidence>
<accession>A0A1C4GRZ0</accession>
<name>A0A1C4GRZ0_9GAMM</name>
<organism evidence="1 2">
    <name type="scientific">Acinetobacter albensis</name>
    <dbReference type="NCBI Taxonomy" id="1673609"/>
    <lineage>
        <taxon>Bacteria</taxon>
        <taxon>Pseudomonadati</taxon>
        <taxon>Pseudomonadota</taxon>
        <taxon>Gammaproteobacteria</taxon>
        <taxon>Moraxellales</taxon>
        <taxon>Moraxellaceae</taxon>
        <taxon>Acinetobacter</taxon>
    </lineage>
</organism>
<dbReference type="AlphaFoldDB" id="A0A1C4GRZ0"/>